<dbReference type="Pfam" id="PF08790">
    <property type="entry name" value="zf-LYAR"/>
    <property type="match status" value="1"/>
</dbReference>
<protein>
    <recommendedName>
        <fullName evidence="9">C2H2-type domain-containing protein</fullName>
    </recommendedName>
</protein>
<evidence type="ECO:0000313" key="10">
    <source>
        <dbReference type="EMBL" id="GAX79446.1"/>
    </source>
</evidence>
<dbReference type="InterPro" id="IPR039999">
    <property type="entry name" value="LYAR"/>
</dbReference>
<evidence type="ECO:0000256" key="4">
    <source>
        <dbReference type="ARBA" id="ARBA00022771"/>
    </source>
</evidence>
<dbReference type="Gene3D" id="3.30.1490.490">
    <property type="match status" value="1"/>
</dbReference>
<reference evidence="10 11" key="1">
    <citation type="submission" date="2017-08" db="EMBL/GenBank/DDBJ databases">
        <title>Acidophilic green algal genome provides insights into adaptation to an acidic environment.</title>
        <authorList>
            <person name="Hirooka S."/>
            <person name="Hirose Y."/>
            <person name="Kanesaki Y."/>
            <person name="Higuchi S."/>
            <person name="Fujiwara T."/>
            <person name="Onuma R."/>
            <person name="Era A."/>
            <person name="Ohbayashi R."/>
            <person name="Uzuka A."/>
            <person name="Nozaki H."/>
            <person name="Yoshikawa H."/>
            <person name="Miyagishima S.Y."/>
        </authorList>
    </citation>
    <scope>NUCLEOTIDE SEQUENCE [LARGE SCALE GENOMIC DNA]</scope>
    <source>
        <strain evidence="10 11">NIES-2499</strain>
    </source>
</reference>
<evidence type="ECO:0000256" key="3">
    <source>
        <dbReference type="ARBA" id="ARBA00022737"/>
    </source>
</evidence>
<dbReference type="PROSITE" id="PS00028">
    <property type="entry name" value="ZINC_FINGER_C2H2_1"/>
    <property type="match status" value="1"/>
</dbReference>
<feature type="domain" description="C2H2-type" evidence="9">
    <location>
        <begin position="104"/>
        <end position="126"/>
    </location>
</feature>
<accession>A0A250X8Q7</accession>
<dbReference type="GO" id="GO:0003677">
    <property type="term" value="F:DNA binding"/>
    <property type="evidence" value="ECO:0007669"/>
    <property type="project" value="InterPro"/>
</dbReference>
<dbReference type="GO" id="GO:0000122">
    <property type="term" value="P:negative regulation of transcription by RNA polymerase II"/>
    <property type="evidence" value="ECO:0007669"/>
    <property type="project" value="TreeGrafter"/>
</dbReference>
<dbReference type="PROSITE" id="PS51804">
    <property type="entry name" value="ZF_C2HC_LYAR"/>
    <property type="match status" value="2"/>
</dbReference>
<keyword evidence="6" id="KW-0539">Nucleus</keyword>
<name>A0A250X8Q7_9CHLO</name>
<proteinExistence type="predicted"/>
<dbReference type="GO" id="GO:0008270">
    <property type="term" value="F:zinc ion binding"/>
    <property type="evidence" value="ECO:0007669"/>
    <property type="project" value="UniProtKB-KW"/>
</dbReference>
<keyword evidence="3" id="KW-0677">Repeat</keyword>
<dbReference type="InterPro" id="IPR036236">
    <property type="entry name" value="Znf_C2H2_sf"/>
</dbReference>
<evidence type="ECO:0000256" key="5">
    <source>
        <dbReference type="ARBA" id="ARBA00022833"/>
    </source>
</evidence>
<dbReference type="EMBL" id="BEGY01000042">
    <property type="protein sequence ID" value="GAX79446.1"/>
    <property type="molecule type" value="Genomic_DNA"/>
</dbReference>
<dbReference type="Proteomes" id="UP000232323">
    <property type="component" value="Unassembled WGS sequence"/>
</dbReference>
<dbReference type="OrthoDB" id="21474at2759"/>
<keyword evidence="11" id="KW-1185">Reference proteome</keyword>
<comment type="caution">
    <text evidence="10">The sequence shown here is derived from an EMBL/GenBank/DDBJ whole genome shotgun (WGS) entry which is preliminary data.</text>
</comment>
<evidence type="ECO:0000256" key="6">
    <source>
        <dbReference type="ARBA" id="ARBA00023242"/>
    </source>
</evidence>
<dbReference type="InterPro" id="IPR014898">
    <property type="entry name" value="Znf_C2H2_LYAR"/>
</dbReference>
<dbReference type="SUPFAM" id="SSF57667">
    <property type="entry name" value="beta-beta-alpha zinc fingers"/>
    <property type="match status" value="3"/>
</dbReference>
<comment type="subcellular location">
    <subcellularLocation>
        <location evidence="1">Nucleus</location>
    </subcellularLocation>
</comment>
<dbReference type="Gene3D" id="3.30.160.60">
    <property type="entry name" value="Classic Zinc Finger"/>
    <property type="match status" value="1"/>
</dbReference>
<keyword evidence="5" id="KW-0862">Zinc</keyword>
<dbReference type="PANTHER" id="PTHR13100:SF10">
    <property type="entry name" value="CELL GROWTH-REGULATING NUCLEOLAR PROTEIN"/>
    <property type="match status" value="1"/>
</dbReference>
<evidence type="ECO:0000313" key="11">
    <source>
        <dbReference type="Proteomes" id="UP000232323"/>
    </source>
</evidence>
<evidence type="ECO:0000256" key="8">
    <source>
        <dbReference type="SAM" id="MobiDB-lite"/>
    </source>
</evidence>
<evidence type="ECO:0000256" key="7">
    <source>
        <dbReference type="PROSITE-ProRule" id="PRU01145"/>
    </source>
</evidence>
<sequence>MPWFICDNCGDSIKKPSLQKHFGQCRGCYTFTCIDCSTTFDKSSVMGHNSCVTEHQKYALCATKPGGFASQGFKGQAVAAADTAPSSQEPTGLEFLSSRPPWKCSVCNVSCTSQETLMAHAAGVKHKRRARAATAAAGGEGKDSKPQGMNTTAAAPAPVPKRVAPDSSSSDDSSSDEEAAAAGSNGPARITKSIKTSVSGSPAVKASNAKKPVPKPASDSSSSSGEDTSEDEATAVKRKTIGASSSDPPSSSTDEEKVKTSKKKTKSSEGNPVGEEASGASSAIFGDDGKMRKLIKVLLNKLNTKGKMGPKVLMRLALKKLELEQHQLSPAGLKILLKLLESKGVGRVEGKKLLKQQ</sequence>
<evidence type="ECO:0000256" key="1">
    <source>
        <dbReference type="ARBA" id="ARBA00004123"/>
    </source>
</evidence>
<organism evidence="10 11">
    <name type="scientific">Chlamydomonas eustigma</name>
    <dbReference type="NCBI Taxonomy" id="1157962"/>
    <lineage>
        <taxon>Eukaryota</taxon>
        <taxon>Viridiplantae</taxon>
        <taxon>Chlorophyta</taxon>
        <taxon>core chlorophytes</taxon>
        <taxon>Chlorophyceae</taxon>
        <taxon>CS clade</taxon>
        <taxon>Chlamydomonadales</taxon>
        <taxon>Chlamydomonadaceae</taxon>
        <taxon>Chlamydomonas</taxon>
    </lineage>
</organism>
<dbReference type="AlphaFoldDB" id="A0A250X8Q7"/>
<dbReference type="InterPro" id="IPR013087">
    <property type="entry name" value="Znf_C2H2_type"/>
</dbReference>
<keyword evidence="2" id="KW-0479">Metal-binding</keyword>
<dbReference type="PANTHER" id="PTHR13100">
    <property type="entry name" value="CELL GROWTH-REGULATING NUCLEOLAR PROTEIN LYAR"/>
    <property type="match status" value="1"/>
</dbReference>
<dbReference type="STRING" id="1157962.A0A250X8Q7"/>
<keyword evidence="4 7" id="KW-0863">Zinc-finger</keyword>
<dbReference type="Pfam" id="PF12874">
    <property type="entry name" value="zf-met"/>
    <property type="match status" value="1"/>
</dbReference>
<evidence type="ECO:0000259" key="9">
    <source>
        <dbReference type="PROSITE" id="PS00028"/>
    </source>
</evidence>
<dbReference type="FunFam" id="3.30.1490.490:FF:000001">
    <property type="entry name" value="cell growth-regulating nucleolar protein-like"/>
    <property type="match status" value="1"/>
</dbReference>
<feature type="region of interest" description="Disordered" evidence="8">
    <location>
        <begin position="123"/>
        <end position="285"/>
    </location>
</feature>
<dbReference type="GO" id="GO:0006364">
    <property type="term" value="P:rRNA processing"/>
    <property type="evidence" value="ECO:0007669"/>
    <property type="project" value="TreeGrafter"/>
</dbReference>
<feature type="compositionally biased region" description="Low complexity" evidence="8">
    <location>
        <begin position="153"/>
        <end position="172"/>
    </location>
</feature>
<feature type="compositionally biased region" description="Low complexity" evidence="8">
    <location>
        <begin position="216"/>
        <end position="226"/>
    </location>
</feature>
<evidence type="ECO:0000256" key="2">
    <source>
        <dbReference type="ARBA" id="ARBA00022723"/>
    </source>
</evidence>
<gene>
    <name evidence="10" type="ORF">CEUSTIGMA_g6887.t1</name>
</gene>
<dbReference type="GO" id="GO:0005730">
    <property type="term" value="C:nucleolus"/>
    <property type="evidence" value="ECO:0007669"/>
    <property type="project" value="TreeGrafter"/>
</dbReference>